<dbReference type="RefSeq" id="WP_114283277.1">
    <property type="nucleotide sequence ID" value="NZ_PSYR01000002.1"/>
</dbReference>
<reference evidence="1 2" key="1">
    <citation type="submission" date="2018-02" db="EMBL/GenBank/DDBJ databases">
        <title>Insights into the biology of acidophilic members of the Acidiferrobacteraceae family derived from comparative genomic analyses.</title>
        <authorList>
            <person name="Issotta F."/>
            <person name="Thyssen C."/>
            <person name="Mena C."/>
            <person name="Moya A."/>
            <person name="Bellenberg S."/>
            <person name="Sproer C."/>
            <person name="Covarrubias P.C."/>
            <person name="Sand W."/>
            <person name="Quatrini R."/>
            <person name="Vera M."/>
        </authorList>
    </citation>
    <scope>NUCLEOTIDE SEQUENCE [LARGE SCALE GENOMIC DNA]</scope>
    <source>
        <strain evidence="2">m-1</strain>
    </source>
</reference>
<name>A0A368HEH8_9GAMM</name>
<gene>
    <name evidence="1" type="ORF">C4900_13850</name>
</gene>
<sequence>MNTALGWGLAALVGVTALSIDMSIIIPAHDARAARAETGAAWALARAALTHAGRSCQNTVAQSGGLTARPVAQGGRCVVHVTIPADPGVPAVVRGVRLAAVAEGVAILCEAQGGHGAGAQDFPAACSYRPSGMLL</sequence>
<evidence type="ECO:0000313" key="2">
    <source>
        <dbReference type="Proteomes" id="UP000253250"/>
    </source>
</evidence>
<evidence type="ECO:0000313" key="1">
    <source>
        <dbReference type="EMBL" id="RCN56833.1"/>
    </source>
</evidence>
<dbReference type="Proteomes" id="UP000253250">
    <property type="component" value="Unassembled WGS sequence"/>
</dbReference>
<dbReference type="AlphaFoldDB" id="A0A368HEH8"/>
<comment type="caution">
    <text evidence="1">The sequence shown here is derived from an EMBL/GenBank/DDBJ whole genome shotgun (WGS) entry which is preliminary data.</text>
</comment>
<proteinExistence type="predicted"/>
<dbReference type="EMBL" id="PSYR01000002">
    <property type="protein sequence ID" value="RCN56833.1"/>
    <property type="molecule type" value="Genomic_DNA"/>
</dbReference>
<accession>A0A368HEH8</accession>
<protein>
    <submittedName>
        <fullName evidence="1">Uncharacterized protein</fullName>
    </submittedName>
</protein>
<keyword evidence="2" id="KW-1185">Reference proteome</keyword>
<organism evidence="1 2">
    <name type="scientific">Acidiferrobacter thiooxydans</name>
    <dbReference type="NCBI Taxonomy" id="163359"/>
    <lineage>
        <taxon>Bacteria</taxon>
        <taxon>Pseudomonadati</taxon>
        <taxon>Pseudomonadota</taxon>
        <taxon>Gammaproteobacteria</taxon>
        <taxon>Acidiferrobacterales</taxon>
        <taxon>Acidiferrobacteraceae</taxon>
        <taxon>Acidiferrobacter</taxon>
    </lineage>
</organism>